<evidence type="ECO:0000313" key="6">
    <source>
        <dbReference type="Proteomes" id="UP000281741"/>
    </source>
</evidence>
<dbReference type="InterPro" id="IPR055214">
    <property type="entry name" value="PTP-NADK"/>
</dbReference>
<dbReference type="PROSITE" id="PS50056">
    <property type="entry name" value="TYR_PHOSPHATASE_2"/>
    <property type="match status" value="1"/>
</dbReference>
<organism evidence="3 5">
    <name type="scientific">Chryseobacterium shandongense</name>
    <dbReference type="NCBI Taxonomy" id="1493872"/>
    <lineage>
        <taxon>Bacteria</taxon>
        <taxon>Pseudomonadati</taxon>
        <taxon>Bacteroidota</taxon>
        <taxon>Flavobacteriia</taxon>
        <taxon>Flavobacteriales</taxon>
        <taxon>Weeksellaceae</taxon>
        <taxon>Chryseobacterium group</taxon>
        <taxon>Chryseobacterium</taxon>
    </lineage>
</organism>
<dbReference type="InterPro" id="IPR000387">
    <property type="entry name" value="Tyr_Pase_dom"/>
</dbReference>
<evidence type="ECO:0000313" key="4">
    <source>
        <dbReference type="EMBL" id="AZA94540.1"/>
    </source>
</evidence>
<evidence type="ECO:0000313" key="3">
    <source>
        <dbReference type="EMBL" id="AZA86129.1"/>
    </source>
</evidence>
<dbReference type="Proteomes" id="UP000274073">
    <property type="component" value="Chromosome"/>
</dbReference>
<keyword evidence="6" id="KW-1185">Reference proteome</keyword>
<dbReference type="EMBL" id="CP033915">
    <property type="protein sequence ID" value="AZA86129.1"/>
    <property type="molecule type" value="Genomic_DNA"/>
</dbReference>
<gene>
    <name evidence="3" type="ORF">EG349_04690</name>
    <name evidence="4" type="ORF">EG353_02715</name>
</gene>
<dbReference type="EMBL" id="CP033912">
    <property type="protein sequence ID" value="AZA94540.1"/>
    <property type="molecule type" value="Genomic_DNA"/>
</dbReference>
<dbReference type="Proteomes" id="UP000281741">
    <property type="component" value="Chromosome"/>
</dbReference>
<feature type="domain" description="Tyrosine specific protein phosphatases" evidence="2">
    <location>
        <begin position="119"/>
        <end position="168"/>
    </location>
</feature>
<dbReference type="SUPFAM" id="SSF52799">
    <property type="entry name" value="(Phosphotyrosine protein) phosphatases II"/>
    <property type="match status" value="1"/>
</dbReference>
<dbReference type="PANTHER" id="PTHR31126:SF1">
    <property type="entry name" value="TYROSINE SPECIFIC PROTEIN PHOSPHATASES DOMAIN-CONTAINING PROTEIN"/>
    <property type="match status" value="1"/>
</dbReference>
<accession>A0AAD0YC92</accession>
<evidence type="ECO:0000313" key="5">
    <source>
        <dbReference type="Proteomes" id="UP000274073"/>
    </source>
</evidence>
<name>A0AAD0YC92_9FLAO</name>
<dbReference type="CDD" id="cd14529">
    <property type="entry name" value="TpbA-like"/>
    <property type="match status" value="1"/>
</dbReference>
<dbReference type="GO" id="GO:0016791">
    <property type="term" value="F:phosphatase activity"/>
    <property type="evidence" value="ECO:0007669"/>
    <property type="project" value="TreeGrafter"/>
</dbReference>
<sequence length="196" mass="22798">MNKVFKNKKIKIITTALVMILLFGLAFAFYQKKIRYNLVTISENKVYNSGVIPPDKLPGVINNHHIKTIIDLRDGAEQTALNPETRLQVNTEAAAAEKITGVRYFNLPTDQIPQDSTVKKFLKIMDDPKNYPVLIHCHHGVGRSRLFSSIYRIEYEHFTNEQARRSARFFWEFSNNFSKNSEKGLFLMNYKRRIND</sequence>
<comment type="similarity">
    <text evidence="1">Belongs to the protein-tyrosine phosphatase family.</text>
</comment>
<dbReference type="Gene3D" id="3.90.190.10">
    <property type="entry name" value="Protein tyrosine phosphatase superfamily"/>
    <property type="match status" value="1"/>
</dbReference>
<evidence type="ECO:0000256" key="1">
    <source>
        <dbReference type="ARBA" id="ARBA00009580"/>
    </source>
</evidence>
<reference evidence="5 6" key="1">
    <citation type="submission" date="2018-11" db="EMBL/GenBank/DDBJ databases">
        <title>Proposal to divide the Flavobacteriaceae and reorganize its genera based on Amino Acid Identity values calculated from whole genome sequences.</title>
        <authorList>
            <person name="Nicholson A.C."/>
            <person name="Gulvik C.A."/>
            <person name="Whitney A.M."/>
            <person name="Humrighouse B.W."/>
            <person name="Bell M."/>
            <person name="Holmes B."/>
            <person name="Steigerwalt A.G."/>
            <person name="Villarma A."/>
            <person name="Sheth M."/>
            <person name="Batra D."/>
            <person name="Pryor J."/>
            <person name="Bernardet J.-F."/>
            <person name="Hugo C."/>
            <person name="Kampfer P."/>
            <person name="Newman J."/>
            <person name="McQuiston J.R."/>
        </authorList>
    </citation>
    <scope>NUCLEOTIDE SEQUENCE [LARGE SCALE GENOMIC DNA]</scope>
    <source>
        <strain evidence="3 5">G0207</strain>
        <strain evidence="4 6">H5143</strain>
    </source>
</reference>
<dbReference type="RefSeq" id="WP_123853840.1">
    <property type="nucleotide sequence ID" value="NZ_CP033912.1"/>
</dbReference>
<evidence type="ECO:0000259" key="2">
    <source>
        <dbReference type="PROSITE" id="PS50056"/>
    </source>
</evidence>
<dbReference type="PANTHER" id="PTHR31126">
    <property type="entry name" value="TYROSINE-PROTEIN PHOSPHATASE"/>
    <property type="match status" value="1"/>
</dbReference>
<dbReference type="InterPro" id="IPR029021">
    <property type="entry name" value="Prot-tyrosine_phosphatase-like"/>
</dbReference>
<dbReference type="AlphaFoldDB" id="A0AAD0YC92"/>
<dbReference type="Pfam" id="PF22741">
    <property type="entry name" value="PTP-NADK"/>
    <property type="match status" value="1"/>
</dbReference>
<proteinExistence type="inferred from homology"/>
<protein>
    <submittedName>
        <fullName evidence="3">Protein phosphatase</fullName>
    </submittedName>
</protein>